<comment type="caution">
    <text evidence="3">The sequence shown here is derived from an EMBL/GenBank/DDBJ whole genome shotgun (WGS) entry which is preliminary data.</text>
</comment>
<dbReference type="PANTHER" id="PTHR33279">
    <property type="entry name" value="SULFUR CARRIER PROTEIN YEDF-RELATED"/>
    <property type="match status" value="1"/>
</dbReference>
<feature type="domain" description="UPF0033" evidence="2">
    <location>
        <begin position="5"/>
        <end position="29"/>
    </location>
</feature>
<evidence type="ECO:0000313" key="3">
    <source>
        <dbReference type="EMBL" id="TKK79456.1"/>
    </source>
</evidence>
<evidence type="ECO:0000256" key="1">
    <source>
        <dbReference type="ARBA" id="ARBA00008984"/>
    </source>
</evidence>
<gene>
    <name evidence="3" type="ORF">FDA38_13690</name>
</gene>
<dbReference type="Proteomes" id="UP000305836">
    <property type="component" value="Unassembled WGS sequence"/>
</dbReference>
<dbReference type="OrthoDB" id="8636759at2"/>
<dbReference type="AlphaFoldDB" id="A0A4U3LX68"/>
<dbReference type="CDD" id="cd00291">
    <property type="entry name" value="SirA_YedF_YeeD"/>
    <property type="match status" value="1"/>
</dbReference>
<proteinExistence type="inferred from homology"/>
<keyword evidence="4" id="KW-1185">Reference proteome</keyword>
<keyword evidence="3" id="KW-0808">Transferase</keyword>
<dbReference type="PANTHER" id="PTHR33279:SF6">
    <property type="entry name" value="SULFUR CARRIER PROTEIN YEDF-RELATED"/>
    <property type="match status" value="1"/>
</dbReference>
<dbReference type="InterPro" id="IPR001455">
    <property type="entry name" value="TusA-like"/>
</dbReference>
<protein>
    <submittedName>
        <fullName evidence="3">Sulfurtransferase TusA family protein</fullName>
    </submittedName>
</protein>
<sequence>MNVELDCRGLLCPLPVIKLAKALPTVAIGETVTLLADDPAAAVDIPAWCRMRSQDLVEAAQKRYVVRRVS</sequence>
<accession>A0A4U3LX68</accession>
<dbReference type="EMBL" id="SZPZ01000002">
    <property type="protein sequence ID" value="TKK79456.1"/>
    <property type="molecule type" value="Genomic_DNA"/>
</dbReference>
<dbReference type="Pfam" id="PF01206">
    <property type="entry name" value="TusA"/>
    <property type="match status" value="1"/>
</dbReference>
<name>A0A4U3LX68_9ACTN</name>
<dbReference type="SUPFAM" id="SSF64307">
    <property type="entry name" value="SirA-like"/>
    <property type="match status" value="1"/>
</dbReference>
<dbReference type="InterPro" id="IPR036868">
    <property type="entry name" value="TusA-like_sf"/>
</dbReference>
<evidence type="ECO:0000259" key="2">
    <source>
        <dbReference type="PROSITE" id="PS01148"/>
    </source>
</evidence>
<reference evidence="3 4" key="1">
    <citation type="submission" date="2019-04" db="EMBL/GenBank/DDBJ databases">
        <title>Kribbella sp. NEAU-THZ 27 nov., a novel actinomycete isolated from soil.</title>
        <authorList>
            <person name="Duan L."/>
        </authorList>
    </citation>
    <scope>NUCLEOTIDE SEQUENCE [LARGE SCALE GENOMIC DNA]</scope>
    <source>
        <strain evidence="4">NEAU-THZ27</strain>
    </source>
</reference>
<dbReference type="PROSITE" id="PS01148">
    <property type="entry name" value="UPF0033"/>
    <property type="match status" value="1"/>
</dbReference>
<dbReference type="RefSeq" id="WP_137254415.1">
    <property type="nucleotide sequence ID" value="NZ_JBHSPQ010000001.1"/>
</dbReference>
<dbReference type="Gene3D" id="3.30.110.40">
    <property type="entry name" value="TusA-like domain"/>
    <property type="match status" value="1"/>
</dbReference>
<comment type="similarity">
    <text evidence="1">Belongs to the sulfur carrier protein TusA family.</text>
</comment>
<dbReference type="GO" id="GO:0016740">
    <property type="term" value="F:transferase activity"/>
    <property type="evidence" value="ECO:0007669"/>
    <property type="project" value="UniProtKB-KW"/>
</dbReference>
<evidence type="ECO:0000313" key="4">
    <source>
        <dbReference type="Proteomes" id="UP000305836"/>
    </source>
</evidence>
<organism evidence="3 4">
    <name type="scientific">Kribbella jiaozuonensis</name>
    <dbReference type="NCBI Taxonomy" id="2575441"/>
    <lineage>
        <taxon>Bacteria</taxon>
        <taxon>Bacillati</taxon>
        <taxon>Actinomycetota</taxon>
        <taxon>Actinomycetes</taxon>
        <taxon>Propionibacteriales</taxon>
        <taxon>Kribbellaceae</taxon>
        <taxon>Kribbella</taxon>
    </lineage>
</organism>